<evidence type="ECO:0000256" key="2">
    <source>
        <dbReference type="SAM" id="SignalP"/>
    </source>
</evidence>
<dbReference type="AlphaFoldDB" id="A0A2S2CM63"/>
<feature type="region of interest" description="Disordered" evidence="1">
    <location>
        <begin position="269"/>
        <end position="290"/>
    </location>
</feature>
<dbReference type="InterPro" id="IPR010344">
    <property type="entry name" value="YbjH"/>
</dbReference>
<protein>
    <recommendedName>
        <fullName evidence="5">YjbH domain-containing protein</fullName>
    </recommendedName>
</protein>
<dbReference type="Pfam" id="PF06082">
    <property type="entry name" value="YjbH"/>
    <property type="match status" value="1"/>
</dbReference>
<dbReference type="EMBL" id="CP029352">
    <property type="protein sequence ID" value="AWK85605.1"/>
    <property type="molecule type" value="Genomic_DNA"/>
</dbReference>
<keyword evidence="2" id="KW-0732">Signal</keyword>
<sequence length="690" mass="73219">MKTLAYPLLTAGLAAGVAAAEVGPSRSDWGTVGLLQVPSARMLPDGTPGAGLTVLGGLHRHLTVGAQLSPGLEVVARETVHPNPYGLSAPGLDAKLRLLDEGAWWPALAIGGRDLTGAGPVLSGKGRFAGEYLVASRRWWDLDLTLGLGWGSLGEAGHLRNPLRLFGSRFRRDRDPSAREAATGPRSWFTGERVALFGGVEWHTPVPDLSVKLEYSGDRFRAQRREDAAFRAGSGINAGLSYRPFPWIDMGVGIEQGRRVMLRLSGRLDPGTAGREAPAPAPAIGPRPSAEAAPPAQAVLLIARARGLPARSVLVEGRRAVLWLDPAGDPAAPLAREVGRAALLLAELTPAAVEELTVVTGSGGLPVLSTTILRHELERAARRRGSAEEVWRTTRIGRPHGEPSGWPGRLDLSLHPGAEVGLSEVGNPLVLRGHTDARLRLEPWRGVVLGAGLRVNLGGNAGTLDNHALPAADPVRSDLPLYTRPLLGLEHLYAAWLADPAPGWTMRLSAGQFEEMFGGVGGELLHQPLTARWAVGLDLNQVWKRPAGEPFGIAAGSGRLTGHASLYLEEPGAAATAILRAGRYLGGDWGATAELDRRFDGGWRLNGRITWTGGPDRGRTRLGGRVDYGLSLVVPLAPSGLLPVGGATEMAVRTLGRDAGQRLRQPLPLYEARVPAGYGRLAGTWRHLLD</sequence>
<proteinExistence type="predicted"/>
<evidence type="ECO:0000256" key="1">
    <source>
        <dbReference type="SAM" id="MobiDB-lite"/>
    </source>
</evidence>
<feature type="signal peptide" evidence="2">
    <location>
        <begin position="1"/>
        <end position="20"/>
    </location>
</feature>
<organism evidence="3 4">
    <name type="scientific">Azospirillum thermophilum</name>
    <dbReference type="NCBI Taxonomy" id="2202148"/>
    <lineage>
        <taxon>Bacteria</taxon>
        <taxon>Pseudomonadati</taxon>
        <taxon>Pseudomonadota</taxon>
        <taxon>Alphaproteobacteria</taxon>
        <taxon>Rhodospirillales</taxon>
        <taxon>Azospirillaceae</taxon>
        <taxon>Azospirillum</taxon>
    </lineage>
</organism>
<dbReference type="RefSeq" id="WP_109324950.1">
    <property type="nucleotide sequence ID" value="NZ_CP029352.1"/>
</dbReference>
<dbReference type="KEGG" id="azz:DEW08_04980"/>
<name>A0A2S2CM63_9PROT</name>
<evidence type="ECO:0000313" key="4">
    <source>
        <dbReference type="Proteomes" id="UP000245629"/>
    </source>
</evidence>
<gene>
    <name evidence="3" type="ORF">DEW08_04980</name>
</gene>
<dbReference type="OrthoDB" id="19542at2"/>
<reference evidence="4" key="1">
    <citation type="submission" date="2018-05" db="EMBL/GenBank/DDBJ databases">
        <title>Azospirillum thermophila sp. nov., a novel isolated from hot spring.</title>
        <authorList>
            <person name="Zhao Z."/>
        </authorList>
    </citation>
    <scope>NUCLEOTIDE SEQUENCE [LARGE SCALE GENOMIC DNA]</scope>
    <source>
        <strain evidence="4">CFH 70021</strain>
    </source>
</reference>
<dbReference type="Proteomes" id="UP000245629">
    <property type="component" value="Chromosome 1"/>
</dbReference>
<feature type="chain" id="PRO_5015646537" description="YjbH domain-containing protein" evidence="2">
    <location>
        <begin position="21"/>
        <end position="690"/>
    </location>
</feature>
<evidence type="ECO:0000313" key="3">
    <source>
        <dbReference type="EMBL" id="AWK85605.1"/>
    </source>
</evidence>
<accession>A0A2S2CM63</accession>
<keyword evidence="4" id="KW-1185">Reference proteome</keyword>
<evidence type="ECO:0008006" key="5">
    <source>
        <dbReference type="Google" id="ProtNLM"/>
    </source>
</evidence>